<proteinExistence type="predicted"/>
<dbReference type="Proteomes" id="UP001229313">
    <property type="component" value="Chromosome"/>
</dbReference>
<dbReference type="InterPro" id="IPR027417">
    <property type="entry name" value="P-loop_NTPase"/>
</dbReference>
<gene>
    <name evidence="1" type="ORF">RDV84_09555</name>
</gene>
<dbReference type="RefSeq" id="WP_309153224.1">
    <property type="nucleotide sequence ID" value="NZ_CP133568.1"/>
</dbReference>
<keyword evidence="2" id="KW-1185">Reference proteome</keyword>
<evidence type="ECO:0000313" key="2">
    <source>
        <dbReference type="Proteomes" id="UP001229313"/>
    </source>
</evidence>
<sequence length="1068" mass="116341">MTPTVPELEYAQATAFESNVPPIFPGRAGADDGADRLRLRLALRGWARPLDLIGAPNSPDDVMAILGALAAEVETAVQTRPNQWYLSLAARKRELARRDDAQLRAAASASFRGDDHDPVLHAMRIALADAAPPLSALGTDVLAALGNACDWLGERWRHAVGAQHIAGELASRALDADLRRMTRDPMVGRSHRDTLARLIGFATAATQTPLSVAYVYGGGGAGKTTLLSFLQRDLSQRAEPVPVVRIDFDEPAIDPTRMVTLNIALVEQLARSVPAVFDRASDMLPALRDTALVQHDAGLSRGGPRKRIKSSRPESMLKAESVASQAASDEGSILYRLLAPDMVAGPILIVFDTAELVLAQSDHVASSLVSWLGFLHSEAGARDLRLVIAGRDPPDDPDLGHAANNLLSRLKDTGARIETPIGLPELDPAEAQQLLRNCGVEDPTTAAEAAAAVPGNPLLLRITADALLQGEAELRESVRRAHRDSRIDADSARNYLLRRVVAHVRDPIARPYVLAATYSPVVTAKLLEEVVIPAVDRSEREPGPGKPADAKAATAKAKRVFDALASTYWLTRQTLRSETVPFNREIRAFALKLLAATPEGALLERDVRQSAAIHHLRRRSADDRALALYHLAVLGHPYTVPRDLASVQTVLRDVIEELPADLRNRLAPPVGSVAPGVARSVARSSIDDMSDSDWQRYLEGDERSKRAGEGAQMVKADRAREALDLYLARPTRPPGLPPTFVIQAQADLGEWDEEITDIDAILKREADDWLVRKSIGPEALSRIYWITRLALQAYGRLSTPHAALLRNASETATGPGLSTLPALIAVAETMSGEPIMAGRMRSQALKTDAAGRTLLCPIHGRLPETIELFDAGIAVVQSDWRQRMIQLAPARLIRANEAHLRDLQSRLDALHAKPIAQVNQLFNKMRTGIAVEPTTMAGLNSAVLLLRGLTPEFYRPLREALLALCENGVASSMMRHAVDPLLERMSIRPAEMEPATFYYRLSNNPNAWCTALVVYADRCRLLPGLCESLVRYAKNPKSRRIASSFLAWDKALCRGTSSDWGQPAKTRK</sequence>
<dbReference type="SUPFAM" id="SSF52540">
    <property type="entry name" value="P-loop containing nucleoside triphosphate hydrolases"/>
    <property type="match status" value="1"/>
</dbReference>
<organism evidence="1 2">
    <name type="scientific">Lysobacter yananisis</name>
    <dbReference type="NCBI Taxonomy" id="1003114"/>
    <lineage>
        <taxon>Bacteria</taxon>
        <taxon>Pseudomonadati</taxon>
        <taxon>Pseudomonadota</taxon>
        <taxon>Gammaproteobacteria</taxon>
        <taxon>Lysobacterales</taxon>
        <taxon>Lysobacteraceae</taxon>
        <taxon>Lysobacter</taxon>
    </lineage>
</organism>
<accession>A0ABY9PDW2</accession>
<dbReference type="EMBL" id="CP133568">
    <property type="protein sequence ID" value="WMT05069.1"/>
    <property type="molecule type" value="Genomic_DNA"/>
</dbReference>
<protein>
    <recommendedName>
        <fullName evidence="3">ATP-binding protein</fullName>
    </recommendedName>
</protein>
<reference evidence="1 2" key="1">
    <citation type="submission" date="2023-08" db="EMBL/GenBank/DDBJ databases">
        <title>The whole genome sequence of Lysobacter yananisis.</title>
        <authorList>
            <person name="Sun H."/>
        </authorList>
    </citation>
    <scope>NUCLEOTIDE SEQUENCE [LARGE SCALE GENOMIC DNA]</scope>
    <source>
        <strain evidence="1 2">SNNU513</strain>
    </source>
</reference>
<name>A0ABY9PDW2_9GAMM</name>
<evidence type="ECO:0008006" key="3">
    <source>
        <dbReference type="Google" id="ProtNLM"/>
    </source>
</evidence>
<evidence type="ECO:0000313" key="1">
    <source>
        <dbReference type="EMBL" id="WMT05069.1"/>
    </source>
</evidence>